<proteinExistence type="predicted"/>
<evidence type="ECO:0000313" key="3">
    <source>
        <dbReference type="Proteomes" id="UP000266673"/>
    </source>
</evidence>
<name>A0A397TWP6_9GLOM</name>
<feature type="compositionally biased region" description="Basic and acidic residues" evidence="1">
    <location>
        <begin position="33"/>
        <end position="62"/>
    </location>
</feature>
<feature type="compositionally biased region" description="Basic residues" evidence="1">
    <location>
        <begin position="109"/>
        <end position="120"/>
    </location>
</feature>
<keyword evidence="3" id="KW-1185">Reference proteome</keyword>
<dbReference type="Proteomes" id="UP000266673">
    <property type="component" value="Unassembled WGS sequence"/>
</dbReference>
<protein>
    <submittedName>
        <fullName evidence="2">Uncharacterized protein</fullName>
    </submittedName>
</protein>
<comment type="caution">
    <text evidence="2">The sequence shown here is derived from an EMBL/GenBank/DDBJ whole genome shotgun (WGS) entry which is preliminary data.</text>
</comment>
<dbReference type="AlphaFoldDB" id="A0A397TWP6"/>
<sequence>MLEKEKHARQPTRSSTRPTATQDQFTKSNANTNDDKDMPKPNEVRQDKLSIKKKHLKDEKGSVKNYSKHKNNNTRKMHKPFTKMPEKNAKPFQKMLKKYVGLYFARMPKKSHKNVGKKQKTNSQELLQDH</sequence>
<reference evidence="2 3" key="1">
    <citation type="submission" date="2018-06" db="EMBL/GenBank/DDBJ databases">
        <title>Comparative genomics reveals the genomic features of Rhizophagus irregularis, R. cerebriforme, R. diaphanum and Gigaspora rosea, and their symbiotic lifestyle signature.</title>
        <authorList>
            <person name="Morin E."/>
            <person name="San Clemente H."/>
            <person name="Chen E.C.H."/>
            <person name="De La Providencia I."/>
            <person name="Hainaut M."/>
            <person name="Kuo A."/>
            <person name="Kohler A."/>
            <person name="Murat C."/>
            <person name="Tang N."/>
            <person name="Roy S."/>
            <person name="Loubradou J."/>
            <person name="Henrissat B."/>
            <person name="Grigoriev I.V."/>
            <person name="Corradi N."/>
            <person name="Roux C."/>
            <person name="Martin F.M."/>
        </authorList>
    </citation>
    <scope>NUCLEOTIDE SEQUENCE [LARGE SCALE GENOMIC DNA]</scope>
    <source>
        <strain evidence="2 3">DAOM 194757</strain>
    </source>
</reference>
<feature type="region of interest" description="Disordered" evidence="1">
    <location>
        <begin position="109"/>
        <end position="130"/>
    </location>
</feature>
<feature type="compositionally biased region" description="Polar residues" evidence="1">
    <location>
        <begin position="121"/>
        <end position="130"/>
    </location>
</feature>
<evidence type="ECO:0000313" key="2">
    <source>
        <dbReference type="EMBL" id="RIB02304.1"/>
    </source>
</evidence>
<feature type="region of interest" description="Disordered" evidence="1">
    <location>
        <begin position="1"/>
        <end position="90"/>
    </location>
</feature>
<evidence type="ECO:0000256" key="1">
    <source>
        <dbReference type="SAM" id="MobiDB-lite"/>
    </source>
</evidence>
<organism evidence="2 3">
    <name type="scientific">Gigaspora rosea</name>
    <dbReference type="NCBI Taxonomy" id="44941"/>
    <lineage>
        <taxon>Eukaryota</taxon>
        <taxon>Fungi</taxon>
        <taxon>Fungi incertae sedis</taxon>
        <taxon>Mucoromycota</taxon>
        <taxon>Glomeromycotina</taxon>
        <taxon>Glomeromycetes</taxon>
        <taxon>Diversisporales</taxon>
        <taxon>Gigasporaceae</taxon>
        <taxon>Gigaspora</taxon>
    </lineage>
</organism>
<gene>
    <name evidence="2" type="ORF">C2G38_2291865</name>
</gene>
<feature type="compositionally biased region" description="Polar residues" evidence="1">
    <location>
        <begin position="11"/>
        <end position="32"/>
    </location>
</feature>
<accession>A0A397TWP6</accession>
<feature type="compositionally biased region" description="Basic residues" evidence="1">
    <location>
        <begin position="66"/>
        <end position="81"/>
    </location>
</feature>
<dbReference type="EMBL" id="QKWP01002744">
    <property type="protein sequence ID" value="RIB02304.1"/>
    <property type="molecule type" value="Genomic_DNA"/>
</dbReference>